<feature type="region of interest" description="Disordered" evidence="3">
    <location>
        <begin position="1"/>
        <end position="20"/>
    </location>
</feature>
<dbReference type="Pfam" id="PF00653">
    <property type="entry name" value="BIR"/>
    <property type="match status" value="1"/>
</dbReference>
<keyword evidence="2" id="KW-0862">Zinc</keyword>
<name>A0ABY7DG53_MYAAR</name>
<reference evidence="4" key="1">
    <citation type="submission" date="2022-11" db="EMBL/GenBank/DDBJ databases">
        <title>Centuries of genome instability and evolution in soft-shell clam transmissible cancer (bioRxiv).</title>
        <authorList>
            <person name="Hart S.F.M."/>
            <person name="Yonemitsu M.A."/>
            <person name="Giersch R.M."/>
            <person name="Beal B.F."/>
            <person name="Arriagada G."/>
            <person name="Davis B.W."/>
            <person name="Ostrander E.A."/>
            <person name="Goff S.P."/>
            <person name="Metzger M.J."/>
        </authorList>
    </citation>
    <scope>NUCLEOTIDE SEQUENCE</scope>
    <source>
        <strain evidence="4">MELC-2E11</strain>
        <tissue evidence="4">Siphon/mantle</tissue>
    </source>
</reference>
<proteinExistence type="predicted"/>
<dbReference type="EMBL" id="CP111013">
    <property type="protein sequence ID" value="WAQ96661.1"/>
    <property type="molecule type" value="Genomic_DNA"/>
</dbReference>
<organism evidence="4 5">
    <name type="scientific">Mya arenaria</name>
    <name type="common">Soft-shell clam</name>
    <dbReference type="NCBI Taxonomy" id="6604"/>
    <lineage>
        <taxon>Eukaryota</taxon>
        <taxon>Metazoa</taxon>
        <taxon>Spiralia</taxon>
        <taxon>Lophotrochozoa</taxon>
        <taxon>Mollusca</taxon>
        <taxon>Bivalvia</taxon>
        <taxon>Autobranchia</taxon>
        <taxon>Heteroconchia</taxon>
        <taxon>Euheterodonta</taxon>
        <taxon>Imparidentia</taxon>
        <taxon>Neoheterodontei</taxon>
        <taxon>Myida</taxon>
        <taxon>Myoidea</taxon>
        <taxon>Myidae</taxon>
        <taxon>Mya</taxon>
    </lineage>
</organism>
<accession>A0ABY7DG53</accession>
<keyword evidence="5" id="KW-1185">Reference proteome</keyword>
<evidence type="ECO:0000313" key="5">
    <source>
        <dbReference type="Proteomes" id="UP001164746"/>
    </source>
</evidence>
<dbReference type="InterPro" id="IPR001370">
    <property type="entry name" value="BIR_rpt"/>
</dbReference>
<sequence>MTMGPKKTRKATKKVKSKKENKENINLANVVSKYDASFDEYKMYFAENRLKTFTSDWPFDEDSACNPTSLSDAGFYHIPSSEAPDACRCFCCYKELDGWEPEDDPREEHKKHSGSCTFLSLKKPVEQLTVQAFLKLECDRQASGLGLASSVGVAAWLAACQRRVQGHRGIPDHTGLGVGLQETGHQGHEGEGAGTAGRQVGPGGGYHCKKWAGHLAFGAAPLVVSCLQPFLAGLKQTLREESQDVLGVG</sequence>
<gene>
    <name evidence="4" type="ORF">MAR_029351</name>
</gene>
<dbReference type="Gene3D" id="1.10.1170.10">
    <property type="entry name" value="Inhibitor Of Apoptosis Protein (2mihbC-IAP-1), Chain A"/>
    <property type="match status" value="1"/>
</dbReference>
<evidence type="ECO:0000256" key="1">
    <source>
        <dbReference type="ARBA" id="ARBA00022723"/>
    </source>
</evidence>
<evidence type="ECO:0000256" key="2">
    <source>
        <dbReference type="ARBA" id="ARBA00022833"/>
    </source>
</evidence>
<evidence type="ECO:0000313" key="4">
    <source>
        <dbReference type="EMBL" id="WAQ96661.1"/>
    </source>
</evidence>
<protein>
    <submittedName>
        <fullName evidence="4">BI52B-like protein</fullName>
    </submittedName>
</protein>
<dbReference type="PROSITE" id="PS50143">
    <property type="entry name" value="BIR_REPEAT_2"/>
    <property type="match status" value="1"/>
</dbReference>
<dbReference type="InterPro" id="IPR051190">
    <property type="entry name" value="Baculoviral_IAP"/>
</dbReference>
<dbReference type="PANTHER" id="PTHR46771:SF5">
    <property type="entry name" value="DETERIN"/>
    <property type="match status" value="1"/>
</dbReference>
<dbReference type="SMART" id="SM00238">
    <property type="entry name" value="BIR"/>
    <property type="match status" value="1"/>
</dbReference>
<feature type="compositionally biased region" description="Basic residues" evidence="3">
    <location>
        <begin position="1"/>
        <end position="17"/>
    </location>
</feature>
<evidence type="ECO:0000256" key="3">
    <source>
        <dbReference type="SAM" id="MobiDB-lite"/>
    </source>
</evidence>
<dbReference type="PANTHER" id="PTHR46771">
    <property type="entry name" value="DETERIN"/>
    <property type="match status" value="1"/>
</dbReference>
<keyword evidence="1" id="KW-0479">Metal-binding</keyword>
<dbReference type="Proteomes" id="UP001164746">
    <property type="component" value="Chromosome 2"/>
</dbReference>
<dbReference type="CDD" id="cd00022">
    <property type="entry name" value="BIR"/>
    <property type="match status" value="1"/>
</dbReference>
<dbReference type="SUPFAM" id="SSF57924">
    <property type="entry name" value="Inhibitor of apoptosis (IAP) repeat"/>
    <property type="match status" value="1"/>
</dbReference>